<gene>
    <name evidence="2" type="ORF">C882_3863</name>
</gene>
<keyword evidence="1" id="KW-0472">Membrane</keyword>
<keyword evidence="3" id="KW-1185">Reference proteome</keyword>
<dbReference type="CDD" id="cd05018">
    <property type="entry name" value="CoxG"/>
    <property type="match status" value="1"/>
</dbReference>
<dbReference type="InterPro" id="IPR010419">
    <property type="entry name" value="CO_DH_gsu"/>
</dbReference>
<reference evidence="2 3" key="1">
    <citation type="journal article" date="2013" name="Genome Announc.">
        <title>Draft Genome Sequence of an Alphaproteobacterium, Caenispirillum salinarum AK4(T), Isolated from a Solar Saltern.</title>
        <authorList>
            <person name="Khatri I."/>
            <person name="Singh A."/>
            <person name="Korpole S."/>
            <person name="Pinnaka A.K."/>
            <person name="Subramanian S."/>
        </authorList>
    </citation>
    <scope>NUCLEOTIDE SEQUENCE [LARGE SCALE GENOMIC DNA]</scope>
    <source>
        <strain evidence="2 3">AK4</strain>
    </source>
</reference>
<comment type="caution">
    <text evidence="2">The sequence shown here is derived from an EMBL/GenBank/DDBJ whole genome shotgun (WGS) entry which is preliminary data.</text>
</comment>
<organism evidence="2 3">
    <name type="scientific">Caenispirillum salinarum AK4</name>
    <dbReference type="NCBI Taxonomy" id="1238182"/>
    <lineage>
        <taxon>Bacteria</taxon>
        <taxon>Pseudomonadati</taxon>
        <taxon>Pseudomonadota</taxon>
        <taxon>Alphaproteobacteria</taxon>
        <taxon>Rhodospirillales</taxon>
        <taxon>Novispirillaceae</taxon>
        <taxon>Caenispirillum</taxon>
    </lineage>
</organism>
<dbReference type="PANTHER" id="PTHR38588:SF1">
    <property type="entry name" value="BLL0334 PROTEIN"/>
    <property type="match status" value="1"/>
</dbReference>
<evidence type="ECO:0000313" key="3">
    <source>
        <dbReference type="Proteomes" id="UP000009881"/>
    </source>
</evidence>
<protein>
    <recommendedName>
        <fullName evidence="4">Carbon monoxide dehydrogenase G protein</fullName>
    </recommendedName>
</protein>
<dbReference type="PANTHER" id="PTHR38588">
    <property type="entry name" value="BLL0334 PROTEIN"/>
    <property type="match status" value="1"/>
</dbReference>
<dbReference type="InterPro" id="IPR023393">
    <property type="entry name" value="START-like_dom_sf"/>
</dbReference>
<dbReference type="Proteomes" id="UP000009881">
    <property type="component" value="Unassembled WGS sequence"/>
</dbReference>
<name>K9GZT2_9PROT</name>
<evidence type="ECO:0008006" key="4">
    <source>
        <dbReference type="Google" id="ProtNLM"/>
    </source>
</evidence>
<evidence type="ECO:0000256" key="1">
    <source>
        <dbReference type="SAM" id="Phobius"/>
    </source>
</evidence>
<sequence>MKFTGEYRIPAPKGAVWRALNDVDILKASIRQVEELEWTGERDLKTTIRARVGPMKARFRGSIELADIDAPHAYTLIGQGDGGVAGFAKATARVRLAEAPDAAHETIFIYDCDADIGGRLMTIGGSLVRGVADRAAESFFEAFADRLVVAIAARDASQVPDETAASPSDPAAAPVKVDPFSGKTFRAEAAAVEAPFSWTGAASRLADQLKALEDDQQSAGLATAGYWEEPPPALSREGVIPVNAALLLIVAGWVGMAAILLLLFAL</sequence>
<dbReference type="RefSeq" id="WP_009539971.1">
    <property type="nucleotide sequence ID" value="NZ_ANHY01000006.1"/>
</dbReference>
<feature type="transmembrane region" description="Helical" evidence="1">
    <location>
        <begin position="244"/>
        <end position="265"/>
    </location>
</feature>
<dbReference type="STRING" id="1238182.C882_3863"/>
<dbReference type="AlphaFoldDB" id="K9GZT2"/>
<dbReference type="EMBL" id="ANHY01000006">
    <property type="protein sequence ID" value="EKV31490.1"/>
    <property type="molecule type" value="Genomic_DNA"/>
</dbReference>
<evidence type="ECO:0000313" key="2">
    <source>
        <dbReference type="EMBL" id="EKV31490.1"/>
    </source>
</evidence>
<dbReference type="Pfam" id="PF06240">
    <property type="entry name" value="COXG"/>
    <property type="match status" value="1"/>
</dbReference>
<proteinExistence type="predicted"/>
<accession>K9GZT2</accession>
<dbReference type="Gene3D" id="3.30.530.20">
    <property type="match status" value="1"/>
</dbReference>
<keyword evidence="1" id="KW-1133">Transmembrane helix</keyword>
<dbReference type="OrthoDB" id="9787428at2"/>
<dbReference type="eggNOG" id="COG3427">
    <property type="taxonomic scope" value="Bacteria"/>
</dbReference>
<dbReference type="SUPFAM" id="SSF55961">
    <property type="entry name" value="Bet v1-like"/>
    <property type="match status" value="1"/>
</dbReference>
<keyword evidence="1" id="KW-0812">Transmembrane</keyword>